<dbReference type="RefSeq" id="WP_079637061.1">
    <property type="nucleotide sequence ID" value="NZ_FUYP01000002.1"/>
</dbReference>
<keyword evidence="1" id="KW-1133">Transmembrane helix</keyword>
<dbReference type="AlphaFoldDB" id="A0A1T5A2P3"/>
<name>A0A1T5A2P3_9SPHN</name>
<dbReference type="EMBL" id="FUYP01000002">
    <property type="protein sequence ID" value="SKB29238.1"/>
    <property type="molecule type" value="Genomic_DNA"/>
</dbReference>
<evidence type="ECO:0000256" key="1">
    <source>
        <dbReference type="SAM" id="Phobius"/>
    </source>
</evidence>
<gene>
    <name evidence="2" type="ORF">SAMN06295937_1002147</name>
</gene>
<keyword evidence="1" id="KW-0812">Transmembrane</keyword>
<proteinExistence type="predicted"/>
<accession>A0A1T5A2P3</accession>
<evidence type="ECO:0000313" key="3">
    <source>
        <dbReference type="Proteomes" id="UP000190044"/>
    </source>
</evidence>
<reference evidence="3" key="1">
    <citation type="submission" date="2017-02" db="EMBL/GenBank/DDBJ databases">
        <authorList>
            <person name="Varghese N."/>
            <person name="Submissions S."/>
        </authorList>
    </citation>
    <scope>NUCLEOTIDE SEQUENCE [LARGE SCALE GENOMIC DNA]</scope>
    <source>
        <strain evidence="3">R11H</strain>
    </source>
</reference>
<evidence type="ECO:0000313" key="2">
    <source>
        <dbReference type="EMBL" id="SKB29238.1"/>
    </source>
</evidence>
<sequence>MTMNPAQRRYLGRMVVVSVTYVAAIFLAGSLLPKGSPATPLSVAIALLPGLAVFGFIWAIGRYFSELTDEYLRLLEIRKALVATALALGVASSWGILEIYTDVPRLPVFWVFPIWCFGLGVGAAVNKLTFGDGGCA</sequence>
<feature type="transmembrane region" description="Helical" evidence="1">
    <location>
        <begin position="38"/>
        <end position="60"/>
    </location>
</feature>
<dbReference type="Proteomes" id="UP000190044">
    <property type="component" value="Unassembled WGS sequence"/>
</dbReference>
<keyword evidence="1" id="KW-0472">Membrane</keyword>
<feature type="transmembrane region" description="Helical" evidence="1">
    <location>
        <begin position="80"/>
        <end position="97"/>
    </location>
</feature>
<protein>
    <submittedName>
        <fullName evidence="2">Uncharacterized protein</fullName>
    </submittedName>
</protein>
<organism evidence="2 3">
    <name type="scientific">Sphingopyxis flava</name>
    <dbReference type="NCBI Taxonomy" id="1507287"/>
    <lineage>
        <taxon>Bacteria</taxon>
        <taxon>Pseudomonadati</taxon>
        <taxon>Pseudomonadota</taxon>
        <taxon>Alphaproteobacteria</taxon>
        <taxon>Sphingomonadales</taxon>
        <taxon>Sphingomonadaceae</taxon>
        <taxon>Sphingopyxis</taxon>
    </lineage>
</organism>
<feature type="transmembrane region" description="Helical" evidence="1">
    <location>
        <begin position="109"/>
        <end position="130"/>
    </location>
</feature>
<keyword evidence="3" id="KW-1185">Reference proteome</keyword>
<feature type="transmembrane region" description="Helical" evidence="1">
    <location>
        <begin position="12"/>
        <end position="32"/>
    </location>
</feature>
<dbReference type="OrthoDB" id="119964at2"/>